<protein>
    <submittedName>
        <fullName evidence="1">Uncharacterized protein</fullName>
    </submittedName>
</protein>
<evidence type="ECO:0000313" key="1">
    <source>
        <dbReference type="EMBL" id="CAG2129335.1"/>
    </source>
</evidence>
<name>A0ABN7PPN8_9BURK</name>
<accession>A0ABN7PPN8</accession>
<reference evidence="1 2" key="1">
    <citation type="submission" date="2021-03" db="EMBL/GenBank/DDBJ databases">
        <authorList>
            <person name="Peeters C."/>
        </authorList>
    </citation>
    <scope>NUCLEOTIDE SEQUENCE [LARGE SCALE GENOMIC DNA]</scope>
    <source>
        <strain evidence="1 2">LMG 26411</strain>
    </source>
</reference>
<organism evidence="1 2">
    <name type="scientific">Cupriavidus numazuensis</name>
    <dbReference type="NCBI Taxonomy" id="221992"/>
    <lineage>
        <taxon>Bacteria</taxon>
        <taxon>Pseudomonadati</taxon>
        <taxon>Pseudomonadota</taxon>
        <taxon>Betaproteobacteria</taxon>
        <taxon>Burkholderiales</taxon>
        <taxon>Burkholderiaceae</taxon>
        <taxon>Cupriavidus</taxon>
    </lineage>
</organism>
<dbReference type="EMBL" id="CAJPVI010000001">
    <property type="protein sequence ID" value="CAG2129335.1"/>
    <property type="molecule type" value="Genomic_DNA"/>
</dbReference>
<evidence type="ECO:0000313" key="2">
    <source>
        <dbReference type="Proteomes" id="UP000672657"/>
    </source>
</evidence>
<dbReference type="Proteomes" id="UP000672657">
    <property type="component" value="Unassembled WGS sequence"/>
</dbReference>
<dbReference type="RefSeq" id="WP_211951406.1">
    <property type="nucleotide sequence ID" value="NZ_CAJPVI010000001.1"/>
</dbReference>
<gene>
    <name evidence="1" type="ORF">LMG26411_00157</name>
</gene>
<comment type="caution">
    <text evidence="1">The sequence shown here is derived from an EMBL/GenBank/DDBJ whole genome shotgun (WGS) entry which is preliminary data.</text>
</comment>
<keyword evidence="2" id="KW-1185">Reference proteome</keyword>
<proteinExistence type="predicted"/>
<sequence length="96" mass="9932">MAETTTQRIIPAAGAPAMPAFPSSVFQLGQSMSVQAADDLVATATTTPAMPESTTKVDLAIAYVKQYGEASRAELASAMGLESDSHVKSFLKTPLG</sequence>